<organism evidence="1 2">
    <name type="scientific">Oryza meyeriana var. granulata</name>
    <dbReference type="NCBI Taxonomy" id="110450"/>
    <lineage>
        <taxon>Eukaryota</taxon>
        <taxon>Viridiplantae</taxon>
        <taxon>Streptophyta</taxon>
        <taxon>Embryophyta</taxon>
        <taxon>Tracheophyta</taxon>
        <taxon>Spermatophyta</taxon>
        <taxon>Magnoliopsida</taxon>
        <taxon>Liliopsida</taxon>
        <taxon>Poales</taxon>
        <taxon>Poaceae</taxon>
        <taxon>BOP clade</taxon>
        <taxon>Oryzoideae</taxon>
        <taxon>Oryzeae</taxon>
        <taxon>Oryzinae</taxon>
        <taxon>Oryza</taxon>
        <taxon>Oryza meyeriana</taxon>
    </lineage>
</organism>
<reference evidence="1 2" key="1">
    <citation type="submission" date="2019-11" db="EMBL/GenBank/DDBJ databases">
        <title>Whole genome sequence of Oryza granulata.</title>
        <authorList>
            <person name="Li W."/>
        </authorList>
    </citation>
    <scope>NUCLEOTIDE SEQUENCE [LARGE SCALE GENOMIC DNA]</scope>
    <source>
        <strain evidence="2">cv. Menghai</strain>
        <tissue evidence="1">Leaf</tissue>
    </source>
</reference>
<dbReference type="AlphaFoldDB" id="A0A6G1C9F0"/>
<sequence>MEIRVAALRRREEEIWMASILFDGFWQGISDHLPQERKMGGDQPIGCSCVKEEEGTGQQRLLLLALDNKILRSFTIR</sequence>
<gene>
    <name evidence="1" type="ORF">E2562_033669</name>
</gene>
<protein>
    <submittedName>
        <fullName evidence="1">Uncharacterized protein</fullName>
    </submittedName>
</protein>
<evidence type="ECO:0000313" key="2">
    <source>
        <dbReference type="Proteomes" id="UP000479710"/>
    </source>
</evidence>
<name>A0A6G1C9F0_9ORYZ</name>
<dbReference type="Proteomes" id="UP000479710">
    <property type="component" value="Unassembled WGS sequence"/>
</dbReference>
<evidence type="ECO:0000313" key="1">
    <source>
        <dbReference type="EMBL" id="KAF0897118.1"/>
    </source>
</evidence>
<dbReference type="EMBL" id="SPHZ02000010">
    <property type="protein sequence ID" value="KAF0897118.1"/>
    <property type="molecule type" value="Genomic_DNA"/>
</dbReference>
<comment type="caution">
    <text evidence="1">The sequence shown here is derived from an EMBL/GenBank/DDBJ whole genome shotgun (WGS) entry which is preliminary data.</text>
</comment>
<keyword evidence="2" id="KW-1185">Reference proteome</keyword>
<accession>A0A6G1C9F0</accession>
<proteinExistence type="predicted"/>